<organism evidence="2 3">
    <name type="scientific">Candidatus Magnetominusculus xianensis</name>
    <dbReference type="NCBI Taxonomy" id="1748249"/>
    <lineage>
        <taxon>Bacteria</taxon>
        <taxon>Pseudomonadati</taxon>
        <taxon>Nitrospirota</taxon>
        <taxon>Nitrospiria</taxon>
        <taxon>Nitrospirales</taxon>
        <taxon>Nitrospiraceae</taxon>
        <taxon>Candidatus Magnetominusculus</taxon>
    </lineage>
</organism>
<evidence type="ECO:0000313" key="2">
    <source>
        <dbReference type="EMBL" id="KWT85917.1"/>
    </source>
</evidence>
<evidence type="ECO:0000313" key="3">
    <source>
        <dbReference type="Proteomes" id="UP000060487"/>
    </source>
</evidence>
<dbReference type="InterPro" id="IPR036869">
    <property type="entry name" value="J_dom_sf"/>
</dbReference>
<dbReference type="InterPro" id="IPR037257">
    <property type="entry name" value="T2SS_E_N_sf"/>
</dbReference>
<dbReference type="SUPFAM" id="SSF46565">
    <property type="entry name" value="Chaperone J-domain"/>
    <property type="match status" value="1"/>
</dbReference>
<evidence type="ECO:0000259" key="1">
    <source>
        <dbReference type="PROSITE" id="PS50076"/>
    </source>
</evidence>
<protein>
    <submittedName>
        <fullName evidence="2">Molecular chaperone DnaJ like protein</fullName>
    </submittedName>
</protein>
<name>A0ABR5SFC9_9BACT</name>
<dbReference type="SUPFAM" id="SSF160246">
    <property type="entry name" value="EspE N-terminal domain-like"/>
    <property type="match status" value="1"/>
</dbReference>
<reference evidence="2 3" key="1">
    <citation type="submission" date="2015-11" db="EMBL/GenBank/DDBJ databases">
        <authorList>
            <person name="Lin W."/>
        </authorList>
    </citation>
    <scope>NUCLEOTIDE SEQUENCE [LARGE SCALE GENOMIC DNA]</scope>
    <source>
        <strain evidence="2 3">HCH-1</strain>
    </source>
</reference>
<comment type="caution">
    <text evidence="2">The sequence shown here is derived from an EMBL/GenBank/DDBJ whole genome shotgun (WGS) entry which is preliminary data.</text>
</comment>
<dbReference type="EMBL" id="LNQR01000058">
    <property type="protein sequence ID" value="KWT85917.1"/>
    <property type="molecule type" value="Genomic_DNA"/>
</dbReference>
<dbReference type="Proteomes" id="UP000060487">
    <property type="component" value="Unassembled WGS sequence"/>
</dbReference>
<accession>A0ABR5SFC9</accession>
<dbReference type="RefSeq" id="WP_085052246.1">
    <property type="nucleotide sequence ID" value="NZ_LNQR01000058.1"/>
</dbReference>
<gene>
    <name evidence="2" type="ORF">ASN18_1627</name>
</gene>
<dbReference type="InterPro" id="IPR001623">
    <property type="entry name" value="DnaJ_domain"/>
</dbReference>
<keyword evidence="3" id="KW-1185">Reference proteome</keyword>
<dbReference type="PROSITE" id="PS50076">
    <property type="entry name" value="DNAJ_2"/>
    <property type="match status" value="1"/>
</dbReference>
<sequence length="310" mass="35252">MNELDLYDACRVLFGKEVRIDRQFLEYIQPSGVKSAYRKMALATHPDRIAALGDSIQAGTGSDFRVVADAYEKLTKYLKLREGGFRFKTNYSTYGESTQRKDYTAKTWQSTAQKTTQTTAKESSGATWKTNTYYGGSTWQDTQQTAAQSNVAGNYGFTQKAAYATIDSQKTSSYSYQQKSVPKRKLRIGEYLYYSGVVAWKDLIASIVWQTKQRQRIGEIAARWGWLTEAKILEIMKSRNRGERLGDALVRLKLITPFQCNMLVWQQQKSQNPLGKYFTNEQLVSEGDLSRHLTNLKAHNQNIDKPTSSG</sequence>
<proteinExistence type="predicted"/>
<dbReference type="Gene3D" id="1.10.287.110">
    <property type="entry name" value="DnaJ domain"/>
    <property type="match status" value="1"/>
</dbReference>
<feature type="domain" description="J" evidence="1">
    <location>
        <begin position="5"/>
        <end position="95"/>
    </location>
</feature>
<dbReference type="CDD" id="cd06257">
    <property type="entry name" value="DnaJ"/>
    <property type="match status" value="1"/>
</dbReference>